<reference evidence="1" key="1">
    <citation type="submission" date="2019-02" db="EMBL/GenBank/DDBJ databases">
        <authorList>
            <consortium name="Genoscope - CEA"/>
            <person name="William W."/>
        </authorList>
    </citation>
    <scope>NUCLEOTIDE SEQUENCE [LARGE SCALE GENOMIC DNA]</scope>
    <source>
        <strain evidence="1">YSy11</strain>
    </source>
</reference>
<proteinExistence type="predicted"/>
<gene>
    <name evidence="1" type="ORF">PMYSY11_0586</name>
</gene>
<accession>A0A653DYZ9</accession>
<dbReference type="AlphaFoldDB" id="A0A653DYZ9"/>
<organism evidence="1">
    <name type="scientific">Pseudomonas marincola</name>
    <dbReference type="NCBI Taxonomy" id="437900"/>
    <lineage>
        <taxon>Bacteria</taxon>
        <taxon>Pseudomonadati</taxon>
        <taxon>Pseudomonadota</taxon>
        <taxon>Gammaproteobacteria</taxon>
        <taxon>Pseudomonadales</taxon>
        <taxon>Pseudomonadaceae</taxon>
        <taxon>Pseudomonas</taxon>
    </lineage>
</organism>
<name>A0A653DYZ9_9PSED</name>
<dbReference type="EMBL" id="LR215729">
    <property type="protein sequence ID" value="VEV95633.1"/>
    <property type="molecule type" value="Genomic_DNA"/>
</dbReference>
<evidence type="ECO:0000313" key="1">
    <source>
        <dbReference type="EMBL" id="VEV95633.1"/>
    </source>
</evidence>
<protein>
    <submittedName>
        <fullName evidence="1">Uncharacterized protein</fullName>
    </submittedName>
</protein>
<sequence>MPAGSSKTTLGMAGSVGKGIRAMSFGVENLHVSE</sequence>